<dbReference type="EMBL" id="AP012200">
    <property type="protein sequence ID" value="BAK21639.1"/>
    <property type="molecule type" value="Genomic_DNA"/>
</dbReference>
<dbReference type="KEGG" id="mps:MPTP_1188"/>
<proteinExistence type="predicted"/>
<accession>F3YAW1</accession>
<keyword evidence="1" id="KW-0472">Membrane</keyword>
<evidence type="ECO:0000313" key="3">
    <source>
        <dbReference type="Proteomes" id="UP000008456"/>
    </source>
</evidence>
<keyword evidence="1" id="KW-0812">Transmembrane</keyword>
<keyword evidence="1" id="KW-1133">Transmembrane helix</keyword>
<gene>
    <name evidence="2" type="ordered locus">MPTP_1188</name>
</gene>
<organism evidence="2 3">
    <name type="scientific">Melissococcus plutonius (strain ATCC 35311 / DSM 29964 / CIP 104052 / LMG 20360 / NCIMB 702443)</name>
    <dbReference type="NCBI Taxonomy" id="940190"/>
    <lineage>
        <taxon>Bacteria</taxon>
        <taxon>Bacillati</taxon>
        <taxon>Bacillota</taxon>
        <taxon>Bacilli</taxon>
        <taxon>Lactobacillales</taxon>
        <taxon>Enterococcaceae</taxon>
        <taxon>Melissococcus</taxon>
    </lineage>
</organism>
<name>F3YAW1_MELPT</name>
<keyword evidence="3" id="KW-1185">Reference proteome</keyword>
<evidence type="ECO:0000256" key="1">
    <source>
        <dbReference type="SAM" id="Phobius"/>
    </source>
</evidence>
<sequence length="64" mass="7706">MKKERKKLKNVVKNKKRCTALSFSNDVVAFVLFAIVSFAVHWFLEIIYSHSICCNWVYHWENER</sequence>
<feature type="transmembrane region" description="Helical" evidence="1">
    <location>
        <begin position="21"/>
        <end position="44"/>
    </location>
</feature>
<dbReference type="Proteomes" id="UP000008456">
    <property type="component" value="Chromosome"/>
</dbReference>
<dbReference type="HOGENOM" id="CLU_2862604_0_0_9"/>
<reference key="2">
    <citation type="submission" date="2011-04" db="EMBL/GenBank/DDBJ databases">
        <title>Whole genome sequence of Melissococcus plutonius ATCC 35311.</title>
        <authorList>
            <person name="Okumura K."/>
            <person name="Arai R."/>
            <person name="Osaki M."/>
            <person name="Okura M."/>
            <person name="Kirikae T."/>
            <person name="Takamatsu D."/>
            <person name="Akiyama T."/>
        </authorList>
    </citation>
    <scope>NUCLEOTIDE SEQUENCE</scope>
    <source>
        <strain>ATCC 35311</strain>
    </source>
</reference>
<evidence type="ECO:0000313" key="2">
    <source>
        <dbReference type="EMBL" id="BAK21639.1"/>
    </source>
</evidence>
<reference evidence="2 3" key="1">
    <citation type="journal article" date="2011" name="J. Bacteriol.">
        <title>Complete genome sequence of Melissococcus plutonius ATCC 35311.</title>
        <authorList>
            <person name="Okumura K."/>
            <person name="Arai R."/>
            <person name="Okura M."/>
            <person name="Kirikae T."/>
            <person name="Takamatsu D."/>
            <person name="Osaki M."/>
            <person name="Miyoshi-Akiyama T."/>
        </authorList>
    </citation>
    <scope>NUCLEOTIDE SEQUENCE [LARGE SCALE GENOMIC DNA]</scope>
    <source>
        <strain evidence="3">ATCC 35311 / CIP 104052 / LMG 20360 / NCIMB 702443</strain>
    </source>
</reference>
<dbReference type="AlphaFoldDB" id="F3YAW1"/>
<protein>
    <submittedName>
        <fullName evidence="2">Uncharacterized protein</fullName>
    </submittedName>
</protein>